<evidence type="ECO:0000256" key="2">
    <source>
        <dbReference type="ARBA" id="ARBA00022737"/>
    </source>
</evidence>
<dbReference type="Gene3D" id="3.30.63.10">
    <property type="entry name" value="Guanylate Kinase phosphate binding domain"/>
    <property type="match status" value="1"/>
</dbReference>
<dbReference type="SMART" id="SM00456">
    <property type="entry name" value="WW"/>
    <property type="match status" value="1"/>
</dbReference>
<dbReference type="Pfam" id="PF00595">
    <property type="entry name" value="PDZ"/>
    <property type="match status" value="5"/>
</dbReference>
<dbReference type="PROSITE" id="PS50052">
    <property type="entry name" value="GUANYLATE_KINASE_2"/>
    <property type="match status" value="1"/>
</dbReference>
<dbReference type="GO" id="GO:0007165">
    <property type="term" value="P:signal transduction"/>
    <property type="evidence" value="ECO:0007669"/>
    <property type="project" value="TreeGrafter"/>
</dbReference>
<dbReference type="InterPro" id="IPR036034">
    <property type="entry name" value="PDZ_sf"/>
</dbReference>
<dbReference type="CDD" id="cd06733">
    <property type="entry name" value="PDZ3_MAGI-1_3-like"/>
    <property type="match status" value="1"/>
</dbReference>
<dbReference type="PANTHER" id="PTHR10316">
    <property type="entry name" value="MEMBRANE ASSOCIATED GUANYLATE KINASE-RELATED"/>
    <property type="match status" value="1"/>
</dbReference>
<dbReference type="Pfam" id="PF00397">
    <property type="entry name" value="WW"/>
    <property type="match status" value="1"/>
</dbReference>
<feature type="domain" description="WW" evidence="5">
    <location>
        <begin position="354"/>
        <end position="387"/>
    </location>
</feature>
<feature type="domain" description="PDZ" evidence="7">
    <location>
        <begin position="36"/>
        <end position="108"/>
    </location>
</feature>
<feature type="region of interest" description="Disordered" evidence="4">
    <location>
        <begin position="380"/>
        <end position="434"/>
    </location>
</feature>
<feature type="compositionally biased region" description="Basic and acidic residues" evidence="4">
    <location>
        <begin position="292"/>
        <end position="309"/>
    </location>
</feature>
<dbReference type="PROSITE" id="PS50020">
    <property type="entry name" value="WW_DOMAIN_2"/>
    <property type="match status" value="1"/>
</dbReference>
<dbReference type="GO" id="GO:0016020">
    <property type="term" value="C:membrane"/>
    <property type="evidence" value="ECO:0007669"/>
    <property type="project" value="UniProtKB-SubCell"/>
</dbReference>
<comment type="subcellular location">
    <subcellularLocation>
        <location evidence="1">Membrane</location>
        <topology evidence="1">Peripheral membrane protein</topology>
    </subcellularLocation>
</comment>
<feature type="region of interest" description="Disordered" evidence="4">
    <location>
        <begin position="1"/>
        <end position="27"/>
    </location>
</feature>
<dbReference type="SMART" id="SM00072">
    <property type="entry name" value="GuKc"/>
    <property type="match status" value="1"/>
</dbReference>
<dbReference type="InterPro" id="IPR020590">
    <property type="entry name" value="Guanylate_kinase_CS"/>
</dbReference>
<reference evidence="8 9" key="1">
    <citation type="journal article" date="2016" name="Nat. Commun.">
        <title>Extremotolerant tardigrade genome and improved radiotolerance of human cultured cells by tardigrade-unique protein.</title>
        <authorList>
            <person name="Hashimoto T."/>
            <person name="Horikawa D.D."/>
            <person name="Saito Y."/>
            <person name="Kuwahara H."/>
            <person name="Kozuka-Hata H."/>
            <person name="Shin-I T."/>
            <person name="Minakuchi Y."/>
            <person name="Ohishi K."/>
            <person name="Motoyama A."/>
            <person name="Aizu T."/>
            <person name="Enomoto A."/>
            <person name="Kondo K."/>
            <person name="Tanaka S."/>
            <person name="Hara Y."/>
            <person name="Koshikawa S."/>
            <person name="Sagara H."/>
            <person name="Miura T."/>
            <person name="Yokobori S."/>
            <person name="Miyagawa K."/>
            <person name="Suzuki Y."/>
            <person name="Kubo T."/>
            <person name="Oyama M."/>
            <person name="Kohara Y."/>
            <person name="Fujiyama A."/>
            <person name="Arakawa K."/>
            <person name="Katayama T."/>
            <person name="Toyoda A."/>
            <person name="Kunieda T."/>
        </authorList>
    </citation>
    <scope>NUCLEOTIDE SEQUENCE [LARGE SCALE GENOMIC DNA]</scope>
    <source>
        <strain evidence="8 9">YOKOZUNA-1</strain>
    </source>
</reference>
<feature type="compositionally biased region" description="Low complexity" evidence="4">
    <location>
        <begin position="1"/>
        <end position="19"/>
    </location>
</feature>
<evidence type="ECO:0000313" key="8">
    <source>
        <dbReference type="EMBL" id="GAV05940.1"/>
    </source>
</evidence>
<feature type="domain" description="PDZ" evidence="7">
    <location>
        <begin position="628"/>
        <end position="693"/>
    </location>
</feature>
<feature type="compositionally biased region" description="Polar residues" evidence="4">
    <location>
        <begin position="1286"/>
        <end position="1298"/>
    </location>
</feature>
<keyword evidence="3" id="KW-0472">Membrane</keyword>
<dbReference type="EMBL" id="BDGG01000012">
    <property type="protein sequence ID" value="GAV05940.1"/>
    <property type="molecule type" value="Genomic_DNA"/>
</dbReference>
<dbReference type="FunFam" id="3.30.63.10:FF:000002">
    <property type="entry name" value="Guanylate kinase 1"/>
    <property type="match status" value="1"/>
</dbReference>
<dbReference type="STRING" id="947166.A0A1D1VWW6"/>
<evidence type="ECO:0000256" key="4">
    <source>
        <dbReference type="SAM" id="MobiDB-lite"/>
    </source>
</evidence>
<feature type="compositionally biased region" description="Polar residues" evidence="4">
    <location>
        <begin position="1326"/>
        <end position="1345"/>
    </location>
</feature>
<dbReference type="Gene3D" id="2.30.42.10">
    <property type="match status" value="6"/>
</dbReference>
<feature type="domain" description="Guanylate kinase-like" evidence="6">
    <location>
        <begin position="132"/>
        <end position="212"/>
    </location>
</feature>
<evidence type="ECO:0000259" key="7">
    <source>
        <dbReference type="PROSITE" id="PS50106"/>
    </source>
</evidence>
<dbReference type="SUPFAM" id="SSF52540">
    <property type="entry name" value="P-loop containing nucleoside triphosphate hydrolases"/>
    <property type="match status" value="1"/>
</dbReference>
<dbReference type="InterPro" id="IPR027417">
    <property type="entry name" value="P-loop_NTPase"/>
</dbReference>
<comment type="caution">
    <text evidence="8">The sequence shown here is derived from an EMBL/GenBank/DDBJ whole genome shotgun (WGS) entry which is preliminary data.</text>
</comment>
<feature type="region of interest" description="Disordered" evidence="4">
    <location>
        <begin position="711"/>
        <end position="826"/>
    </location>
</feature>
<feature type="region of interest" description="Disordered" evidence="4">
    <location>
        <begin position="1326"/>
        <end position="1369"/>
    </location>
</feature>
<feature type="compositionally biased region" description="Low complexity" evidence="4">
    <location>
        <begin position="1346"/>
        <end position="1359"/>
    </location>
</feature>
<dbReference type="GO" id="GO:0005737">
    <property type="term" value="C:cytoplasm"/>
    <property type="evidence" value="ECO:0007669"/>
    <property type="project" value="TreeGrafter"/>
</dbReference>
<dbReference type="Pfam" id="PF00625">
    <property type="entry name" value="Guanylate_kin"/>
    <property type="match status" value="1"/>
</dbReference>
<organism evidence="8 9">
    <name type="scientific">Ramazzottius varieornatus</name>
    <name type="common">Water bear</name>
    <name type="synonym">Tardigrade</name>
    <dbReference type="NCBI Taxonomy" id="947166"/>
    <lineage>
        <taxon>Eukaryota</taxon>
        <taxon>Metazoa</taxon>
        <taxon>Ecdysozoa</taxon>
        <taxon>Tardigrada</taxon>
        <taxon>Eutardigrada</taxon>
        <taxon>Parachela</taxon>
        <taxon>Hypsibioidea</taxon>
        <taxon>Ramazzottiidae</taxon>
        <taxon>Ramazzottius</taxon>
    </lineage>
</organism>
<name>A0A1D1VWW6_RAMVA</name>
<dbReference type="OrthoDB" id="66881at2759"/>
<feature type="compositionally biased region" description="Polar residues" evidence="4">
    <location>
        <begin position="717"/>
        <end position="726"/>
    </location>
</feature>
<dbReference type="PROSITE" id="PS00856">
    <property type="entry name" value="GUANYLATE_KINASE_1"/>
    <property type="match status" value="1"/>
</dbReference>
<dbReference type="InterPro" id="IPR008145">
    <property type="entry name" value="GK/Ca_channel_bsu"/>
</dbReference>
<dbReference type="InterPro" id="IPR036020">
    <property type="entry name" value="WW_dom_sf"/>
</dbReference>
<feature type="region of interest" description="Disordered" evidence="4">
    <location>
        <begin position="1274"/>
        <end position="1301"/>
    </location>
</feature>
<dbReference type="InterPro" id="IPR008144">
    <property type="entry name" value="Guanylate_kin-like_dom"/>
</dbReference>
<dbReference type="PROSITE" id="PS50106">
    <property type="entry name" value="PDZ"/>
    <property type="match status" value="6"/>
</dbReference>
<dbReference type="CDD" id="cd06735">
    <property type="entry name" value="PDZ5_MAGI-1_3-like"/>
    <property type="match status" value="1"/>
</dbReference>
<evidence type="ECO:0000256" key="1">
    <source>
        <dbReference type="ARBA" id="ARBA00004170"/>
    </source>
</evidence>
<dbReference type="PANTHER" id="PTHR10316:SF40">
    <property type="entry name" value="LD27118P"/>
    <property type="match status" value="1"/>
</dbReference>
<proteinExistence type="predicted"/>
<accession>A0A1D1VWW6</accession>
<evidence type="ECO:0000259" key="5">
    <source>
        <dbReference type="PROSITE" id="PS50020"/>
    </source>
</evidence>
<dbReference type="SUPFAM" id="SSF51045">
    <property type="entry name" value="WW domain"/>
    <property type="match status" value="1"/>
</dbReference>
<dbReference type="InterPro" id="IPR001202">
    <property type="entry name" value="WW_dom"/>
</dbReference>
<gene>
    <name evidence="8" type="primary">RvY_15991-1</name>
    <name evidence="8" type="synonym">RvY_15991.1</name>
    <name evidence="8" type="ORF">RvY_15991</name>
</gene>
<feature type="region of interest" description="Disordered" evidence="4">
    <location>
        <begin position="232"/>
        <end position="259"/>
    </location>
</feature>
<protein>
    <submittedName>
        <fullName evidence="8">Uncharacterized protein</fullName>
    </submittedName>
</protein>
<keyword evidence="2" id="KW-0677">Repeat</keyword>
<dbReference type="PROSITE" id="PS01159">
    <property type="entry name" value="WW_DOMAIN_1"/>
    <property type="match status" value="1"/>
</dbReference>
<dbReference type="FunFam" id="2.20.70.10:FF:000001">
    <property type="entry name" value="Membrane-associated guanylate kinase, WW and PDZ domain-containing protein 1"/>
    <property type="match status" value="1"/>
</dbReference>
<keyword evidence="9" id="KW-1185">Reference proteome</keyword>
<dbReference type="SMART" id="SM00228">
    <property type="entry name" value="PDZ"/>
    <property type="match status" value="6"/>
</dbReference>
<dbReference type="FunFam" id="2.30.42.10:FF:000005">
    <property type="entry name" value="Membrane associated guanylate kinase, WW and PDZ domain containing 1"/>
    <property type="match status" value="1"/>
</dbReference>
<dbReference type="CDD" id="cd06734">
    <property type="entry name" value="PDZ4_MAGI-1_3-like"/>
    <property type="match status" value="1"/>
</dbReference>
<feature type="compositionally biased region" description="Polar residues" evidence="4">
    <location>
        <begin position="751"/>
        <end position="762"/>
    </location>
</feature>
<dbReference type="SUPFAM" id="SSF50156">
    <property type="entry name" value="PDZ domain-like"/>
    <property type="match status" value="6"/>
</dbReference>
<feature type="compositionally biased region" description="Low complexity" evidence="4">
    <location>
        <begin position="1274"/>
        <end position="1285"/>
    </location>
</feature>
<sequence>MQASSAPSKSSLTSSLPSRTRSKMREAHHWSHSLSDVVILAHTDGSLGLTIKGGADFGEFPYLGELRQDKIRYQDPHGPQLRQGDVILEVQGQKIAGFTQRDVVLWLKHCSRNDNPVVLRCVSSPPRGSPLTKDLKEYLAGGFPKGSLDHELQNAIRDNLYMRTVPCTTREKRPEEINGQDYWFLNREEFMDLEREGHLLESGLYGGNYYGTPKPPHTPMDSNVERPIAEMIRPGGFPSSEGKRRRNRSNVEALSPGASIESTENLLTVLANKQPGVSGSRYGPDNDEETPDNDRRTEMEQQVEHDQHSNHTFHAPQRKEDGGLWGSIASQAVAKARHHDSGHHSEDEQGKLHDELPYGWERVDDPHYGTYYIDHVNKRTQFEHPNPPPSHSQETLPLHNGHGTYSSSTFPRSKKRLTGSPERVPKSASSNVPLNGYTAERQTIVTTEHLRGEFHDVVLIKSTQGLGFTIIGGEKEHEGRKYPNADNDDDEDLVNSGTVLQIKSIAEGGPAHRDGRVRPGDVLVTINEQNVLGFTHDQVIELFQQIQPGEQVRMRICRGYPLPADAVDPNAQIITTDTITGSLSRAKARSFVSAQQQQRMTEDTSNDQEVAEAFAEQEGRSYTGPIYRINIVKAVSGFGFNIAETPDGQTIKKILDKKRCQGLLEGDLLVEINGYPVRGLDHTEVVNVLKDAPIEQPSVFLVQRAQRIEGRKEQRSSRFTGRSKTPTAEMYKSSASTESSQSVTKLKQRSKTPTPRSGSSIFNFFRSKTPKPFKEKDEMVTVVQTSSDMKPRSTETVVTKYRDRERSQTPEKSKSPATVLDDNAQQAEFKRNQYAYSSMTRMVTPSFIPASQYGRKNAEQEPRSAPPTTGRQIVTTERTETYVRPEVERGPMRNGDNRPTRLLLNGQGFENSSMVSIPTSSVVEGDNESQLHSPPGALDLIVTLKREEAGFGFRIVGGTEEQSQVAVGFIVPGGAAERDGRLQVGDEILNIDGINVIGAEHRQTIQLMQKSSQNGHVTLGVRRRINYTAMTSQPRDITIRRQPNEGFGFVIISSMARNPQAAGTYGTNGIPTSYPVLGRILENSPAEHCGQLHVGDKILAVNGHDVLQMHHSEIVQMIKDSGTSVKLTILPQSVGIPDDASTISANSQQRQEDLGHVEPDAAYVPYISQPGTTATARVEYYSIQLERGPRGFGFSIRGGKEFSSMPLFVLRIAENGPAANDGRLRVGDEIMEINGVSTKDFTHSEAIELIRQGGQDVRLLIKRTANSGILNMASATSPQAPSAQSHSNTPASRQYVTDSSNSNSNYATYASPSSFGYFAGLTSPSTQSFPPAQYSQQGGQPTTHLHSTSQVFSSHSSQSPVRTYYQPYK</sequence>
<feature type="domain" description="PDZ" evidence="7">
    <location>
        <begin position="1036"/>
        <end position="1133"/>
    </location>
</feature>
<evidence type="ECO:0000313" key="9">
    <source>
        <dbReference type="Proteomes" id="UP000186922"/>
    </source>
</evidence>
<evidence type="ECO:0000259" key="6">
    <source>
        <dbReference type="PROSITE" id="PS50052"/>
    </source>
</evidence>
<feature type="compositionally biased region" description="Basic and acidic residues" evidence="4">
    <location>
        <begin position="800"/>
        <end position="814"/>
    </location>
</feature>
<dbReference type="Gene3D" id="2.20.70.10">
    <property type="match status" value="1"/>
</dbReference>
<dbReference type="Proteomes" id="UP000186922">
    <property type="component" value="Unassembled WGS sequence"/>
</dbReference>
<feature type="domain" description="PDZ" evidence="7">
    <location>
        <begin position="941"/>
        <end position="1023"/>
    </location>
</feature>
<dbReference type="CDD" id="cd00201">
    <property type="entry name" value="WW"/>
    <property type="match status" value="1"/>
</dbReference>
<feature type="domain" description="PDZ" evidence="7">
    <location>
        <begin position="1182"/>
        <end position="1265"/>
    </location>
</feature>
<evidence type="ECO:0000256" key="3">
    <source>
        <dbReference type="ARBA" id="ARBA00023136"/>
    </source>
</evidence>
<feature type="domain" description="PDZ" evidence="7">
    <location>
        <begin position="456"/>
        <end position="545"/>
    </location>
</feature>
<dbReference type="InterPro" id="IPR001478">
    <property type="entry name" value="PDZ"/>
</dbReference>
<feature type="compositionally biased region" description="Low complexity" evidence="4">
    <location>
        <begin position="733"/>
        <end position="742"/>
    </location>
</feature>
<feature type="region of interest" description="Disordered" evidence="4">
    <location>
        <begin position="274"/>
        <end position="321"/>
    </location>
</feature>